<dbReference type="Proteomes" id="UP000825729">
    <property type="component" value="Unassembled WGS sequence"/>
</dbReference>
<dbReference type="GO" id="GO:0007064">
    <property type="term" value="P:mitotic sister chromatid cohesion"/>
    <property type="evidence" value="ECO:0007669"/>
    <property type="project" value="TreeGrafter"/>
</dbReference>
<protein>
    <recommendedName>
        <fullName evidence="14">Protein CHROMOSOME TRANSMISSION FIDELITY 7</fullName>
    </recommendedName>
</protein>
<evidence type="ECO:0000313" key="13">
    <source>
        <dbReference type="Proteomes" id="UP000825729"/>
    </source>
</evidence>
<keyword evidence="13" id="KW-1185">Reference proteome</keyword>
<dbReference type="InterPro" id="IPR028009">
    <property type="entry name" value="ESCO_Acetyltransf_dom"/>
</dbReference>
<reference evidence="12 13" key="1">
    <citation type="submission" date="2021-07" db="EMBL/GenBank/DDBJ databases">
        <title>The Aristolochia fimbriata genome: insights into angiosperm evolution, floral development and chemical biosynthesis.</title>
        <authorList>
            <person name="Jiao Y."/>
        </authorList>
    </citation>
    <scope>NUCLEOTIDE SEQUENCE [LARGE SCALE GENOMIC DNA]</scope>
    <source>
        <strain evidence="12">IBCAS-2021</strain>
        <tissue evidence="12">Leaf</tissue>
    </source>
</reference>
<evidence type="ECO:0000259" key="11">
    <source>
        <dbReference type="Pfam" id="PF13880"/>
    </source>
</evidence>
<gene>
    <name evidence="12" type="ORF">H6P81_020645</name>
</gene>
<dbReference type="GO" id="GO:0005634">
    <property type="term" value="C:nucleus"/>
    <property type="evidence" value="ECO:0007669"/>
    <property type="project" value="UniProtKB-SubCell"/>
</dbReference>
<feature type="domain" description="N-acetyltransferase ESCO zinc-finger" evidence="10">
    <location>
        <begin position="102"/>
        <end position="141"/>
    </location>
</feature>
<organism evidence="12 13">
    <name type="scientific">Aristolochia fimbriata</name>
    <name type="common">White veined hardy Dutchman's pipe vine</name>
    <dbReference type="NCBI Taxonomy" id="158543"/>
    <lineage>
        <taxon>Eukaryota</taxon>
        <taxon>Viridiplantae</taxon>
        <taxon>Streptophyta</taxon>
        <taxon>Embryophyta</taxon>
        <taxon>Tracheophyta</taxon>
        <taxon>Spermatophyta</taxon>
        <taxon>Magnoliopsida</taxon>
        <taxon>Magnoliidae</taxon>
        <taxon>Piperales</taxon>
        <taxon>Aristolochiaceae</taxon>
        <taxon>Aristolochia</taxon>
    </lineage>
</organism>
<evidence type="ECO:0000256" key="2">
    <source>
        <dbReference type="ARBA" id="ARBA00005816"/>
    </source>
</evidence>
<dbReference type="EMBL" id="JAINDJ010000008">
    <property type="protein sequence ID" value="KAG9440480.1"/>
    <property type="molecule type" value="Genomic_DNA"/>
</dbReference>
<evidence type="ECO:0000313" key="12">
    <source>
        <dbReference type="EMBL" id="KAG9440480.1"/>
    </source>
</evidence>
<comment type="subcellular location">
    <subcellularLocation>
        <location evidence="1">Nucleus</location>
    </subcellularLocation>
</comment>
<dbReference type="GO" id="GO:0000785">
    <property type="term" value="C:chromatin"/>
    <property type="evidence" value="ECO:0007669"/>
    <property type="project" value="TreeGrafter"/>
</dbReference>
<evidence type="ECO:0000256" key="8">
    <source>
        <dbReference type="ARBA" id="ARBA00023306"/>
    </source>
</evidence>
<dbReference type="GO" id="GO:0008270">
    <property type="term" value="F:zinc ion binding"/>
    <property type="evidence" value="ECO:0007669"/>
    <property type="project" value="UniProtKB-KW"/>
</dbReference>
<dbReference type="Pfam" id="PF13880">
    <property type="entry name" value="Acetyltransf_13"/>
    <property type="match status" value="1"/>
</dbReference>
<comment type="caution">
    <text evidence="12">The sequence shown here is derived from an EMBL/GenBank/DDBJ whole genome shotgun (WGS) entry which is preliminary data.</text>
</comment>
<dbReference type="AlphaFoldDB" id="A0AAV7DUY3"/>
<evidence type="ECO:0008006" key="14">
    <source>
        <dbReference type="Google" id="ProtNLM"/>
    </source>
</evidence>
<comment type="similarity">
    <text evidence="2">Belongs to the acetyltransferase family. ECO subfamily.</text>
</comment>
<dbReference type="PANTHER" id="PTHR45884:SF2">
    <property type="entry name" value="N-ACETYLTRANSFERASE ECO"/>
    <property type="match status" value="1"/>
</dbReference>
<evidence type="ECO:0000256" key="3">
    <source>
        <dbReference type="ARBA" id="ARBA00022679"/>
    </source>
</evidence>
<keyword evidence="5" id="KW-0863">Zinc-finger</keyword>
<sequence>MQPKISAFFQPSQPKACDESHFAEDFDKEMLLIEEKKPEILVTYKRRSLNTTAERNDDHESEICGLLGKVHGNHFEPRSASDSRPASCTKGRILNKKRSYAQYHLELGQSDFLLRTCSVCGLKYTPGDKIEEKVHSAFHKNYCEGVQFKGWSNERLISAPSASGDRIILVLSADPPFQRHKVQEVLKIMERDLDLSSGWLLHELCKVYLFISCKRIVGALVAEPIRAGYKIISKGNRISEEDSKGSPACCDDINERPSKMNSTVLQFGPISFQREANTRISSLTHEQAPMDKSDGGAVVCERQAVPAFCGIRAIWVLPSYRRKKIATRLLDALRRSFCKGSVLDPGQCAFSQPTSAGKALASNYCCTKCFLVYHASASFCSKQSPARTFLDSSQATSLLPCSRKSRKPS</sequence>
<evidence type="ECO:0000256" key="1">
    <source>
        <dbReference type="ARBA" id="ARBA00004123"/>
    </source>
</evidence>
<evidence type="ECO:0000256" key="7">
    <source>
        <dbReference type="ARBA" id="ARBA00023242"/>
    </source>
</evidence>
<name>A0AAV7DUY3_ARIFI</name>
<feature type="domain" description="N-acetyltransferase ESCO acetyl-transferase" evidence="11">
    <location>
        <begin position="305"/>
        <end position="373"/>
    </location>
</feature>
<keyword evidence="9" id="KW-0012">Acyltransferase</keyword>
<keyword evidence="7" id="KW-0539">Nucleus</keyword>
<proteinExistence type="inferred from homology"/>
<evidence type="ECO:0000256" key="4">
    <source>
        <dbReference type="ARBA" id="ARBA00022723"/>
    </source>
</evidence>
<dbReference type="CDD" id="cd04301">
    <property type="entry name" value="NAT_SF"/>
    <property type="match status" value="1"/>
</dbReference>
<dbReference type="GO" id="GO:0061733">
    <property type="term" value="F:protein-lysine-acetyltransferase activity"/>
    <property type="evidence" value="ECO:0007669"/>
    <property type="project" value="TreeGrafter"/>
</dbReference>
<evidence type="ECO:0000256" key="6">
    <source>
        <dbReference type="ARBA" id="ARBA00022833"/>
    </source>
</evidence>
<evidence type="ECO:0000259" key="10">
    <source>
        <dbReference type="Pfam" id="PF13878"/>
    </source>
</evidence>
<keyword evidence="4" id="KW-0479">Metal-binding</keyword>
<dbReference type="SUPFAM" id="SSF55729">
    <property type="entry name" value="Acyl-CoA N-acyltransferases (Nat)"/>
    <property type="match status" value="1"/>
</dbReference>
<keyword evidence="8" id="KW-0131">Cell cycle</keyword>
<keyword evidence="3" id="KW-0808">Transferase</keyword>
<accession>A0AAV7DUY3</accession>
<dbReference type="PANTHER" id="PTHR45884">
    <property type="entry name" value="N-ACETYLTRANSFERASE ECO"/>
    <property type="match status" value="1"/>
</dbReference>
<dbReference type="Pfam" id="PF13878">
    <property type="entry name" value="zf-C2H2_3"/>
    <property type="match status" value="1"/>
</dbReference>
<evidence type="ECO:0000256" key="9">
    <source>
        <dbReference type="ARBA" id="ARBA00023315"/>
    </source>
</evidence>
<keyword evidence="6" id="KW-0862">Zinc</keyword>
<evidence type="ECO:0000256" key="5">
    <source>
        <dbReference type="ARBA" id="ARBA00022771"/>
    </source>
</evidence>
<dbReference type="InterPro" id="IPR016181">
    <property type="entry name" value="Acyl_CoA_acyltransferase"/>
</dbReference>
<dbReference type="InterPro" id="IPR028005">
    <property type="entry name" value="AcTrfase_ESCO_Znf_dom"/>
</dbReference>